<dbReference type="AlphaFoldDB" id="A0A3M7Q8L2"/>
<accession>A0A3M7Q8L2</accession>
<protein>
    <submittedName>
        <fullName evidence="1">Uncharacterized protein</fullName>
    </submittedName>
</protein>
<keyword evidence="2" id="KW-1185">Reference proteome</keyword>
<proteinExistence type="predicted"/>
<dbReference type="EMBL" id="REGN01007017">
    <property type="protein sequence ID" value="RNA07504.1"/>
    <property type="molecule type" value="Genomic_DNA"/>
</dbReference>
<organism evidence="1 2">
    <name type="scientific">Brachionus plicatilis</name>
    <name type="common">Marine rotifer</name>
    <name type="synonym">Brachionus muelleri</name>
    <dbReference type="NCBI Taxonomy" id="10195"/>
    <lineage>
        <taxon>Eukaryota</taxon>
        <taxon>Metazoa</taxon>
        <taxon>Spiralia</taxon>
        <taxon>Gnathifera</taxon>
        <taxon>Rotifera</taxon>
        <taxon>Eurotatoria</taxon>
        <taxon>Monogononta</taxon>
        <taxon>Pseudotrocha</taxon>
        <taxon>Ploima</taxon>
        <taxon>Brachionidae</taxon>
        <taxon>Brachionus</taxon>
    </lineage>
</organism>
<evidence type="ECO:0000313" key="2">
    <source>
        <dbReference type="Proteomes" id="UP000276133"/>
    </source>
</evidence>
<reference evidence="1 2" key="1">
    <citation type="journal article" date="2018" name="Sci. Rep.">
        <title>Genomic signatures of local adaptation to the degree of environmental predictability in rotifers.</title>
        <authorList>
            <person name="Franch-Gras L."/>
            <person name="Hahn C."/>
            <person name="Garcia-Roger E.M."/>
            <person name="Carmona M.J."/>
            <person name="Serra M."/>
            <person name="Gomez A."/>
        </authorList>
    </citation>
    <scope>NUCLEOTIDE SEQUENCE [LARGE SCALE GENOMIC DNA]</scope>
    <source>
        <strain evidence="1">HYR1</strain>
    </source>
</reference>
<comment type="caution">
    <text evidence="1">The sequence shown here is derived from an EMBL/GenBank/DDBJ whole genome shotgun (WGS) entry which is preliminary data.</text>
</comment>
<gene>
    <name evidence="1" type="ORF">BpHYR1_017155</name>
</gene>
<evidence type="ECO:0000313" key="1">
    <source>
        <dbReference type="EMBL" id="RNA07504.1"/>
    </source>
</evidence>
<sequence length="67" mass="8087">MFFSERNNFLVVSWVKKYDFEVDNPGPQEPTIRLLNFDLEILMLILGQLFKFDKNNLNFSKRVLLKY</sequence>
<dbReference type="Proteomes" id="UP000276133">
    <property type="component" value="Unassembled WGS sequence"/>
</dbReference>
<name>A0A3M7Q8L2_BRAPC</name>